<dbReference type="EMBL" id="JAGSND010000009">
    <property type="protein sequence ID" value="MBR0598954.1"/>
    <property type="molecule type" value="Genomic_DNA"/>
</dbReference>
<sequence length="70" mass="7560">MIKVAPLAILPFSVITPNIRMVVATLFPTSGGASRAGVYTPASATPAAYFRAEARTHFTRVKIQNNKELK</sequence>
<reference evidence="1" key="2">
    <citation type="submission" date="2021-04" db="EMBL/GenBank/DDBJ databases">
        <authorList>
            <person name="Liu J."/>
        </authorList>
    </citation>
    <scope>NUCLEOTIDE SEQUENCE</scope>
    <source>
        <strain evidence="1">BAD-6</strain>
    </source>
</reference>
<keyword evidence="2" id="KW-1185">Reference proteome</keyword>
<protein>
    <submittedName>
        <fullName evidence="1">Uncharacterized protein</fullName>
    </submittedName>
</protein>
<dbReference type="RefSeq" id="WP_227019080.1">
    <property type="nucleotide sequence ID" value="NZ_JAGSND010000009.1"/>
</dbReference>
<evidence type="ECO:0000313" key="2">
    <source>
        <dbReference type="Proteomes" id="UP000675664"/>
    </source>
</evidence>
<gene>
    <name evidence="1" type="ORF">KCX82_13765</name>
</gene>
<organism evidence="1 2">
    <name type="scientific">Sinanaerobacter chloroacetimidivorans</name>
    <dbReference type="NCBI Taxonomy" id="2818044"/>
    <lineage>
        <taxon>Bacteria</taxon>
        <taxon>Bacillati</taxon>
        <taxon>Bacillota</taxon>
        <taxon>Clostridia</taxon>
        <taxon>Peptostreptococcales</taxon>
        <taxon>Anaerovoracaceae</taxon>
        <taxon>Sinanaerobacter</taxon>
    </lineage>
</organism>
<proteinExistence type="predicted"/>
<dbReference type="AlphaFoldDB" id="A0A8J7W205"/>
<evidence type="ECO:0000313" key="1">
    <source>
        <dbReference type="EMBL" id="MBR0598954.1"/>
    </source>
</evidence>
<reference evidence="1" key="1">
    <citation type="submission" date="2021-04" db="EMBL/GenBank/DDBJ databases">
        <title>Sinoanaerobacter chloroacetimidivorans sp. nov., an obligate anaerobic bacterium isolated from anaerobic sludge.</title>
        <authorList>
            <person name="Bao Y."/>
        </authorList>
    </citation>
    <scope>NUCLEOTIDE SEQUENCE</scope>
    <source>
        <strain evidence="1">BAD-6</strain>
    </source>
</reference>
<name>A0A8J7W205_9FIRM</name>
<dbReference type="Proteomes" id="UP000675664">
    <property type="component" value="Unassembled WGS sequence"/>
</dbReference>
<comment type="caution">
    <text evidence="1">The sequence shown here is derived from an EMBL/GenBank/DDBJ whole genome shotgun (WGS) entry which is preliminary data.</text>
</comment>
<accession>A0A8J7W205</accession>